<accession>A0ABR3W921</accession>
<evidence type="ECO:0000313" key="2">
    <source>
        <dbReference type="EMBL" id="KAL1856346.1"/>
    </source>
</evidence>
<organism evidence="2 3">
    <name type="scientific">Phialemonium thermophilum</name>
    <dbReference type="NCBI Taxonomy" id="223376"/>
    <lineage>
        <taxon>Eukaryota</taxon>
        <taxon>Fungi</taxon>
        <taxon>Dikarya</taxon>
        <taxon>Ascomycota</taxon>
        <taxon>Pezizomycotina</taxon>
        <taxon>Sordariomycetes</taxon>
        <taxon>Sordariomycetidae</taxon>
        <taxon>Cephalothecales</taxon>
        <taxon>Cephalothecaceae</taxon>
        <taxon>Phialemonium</taxon>
    </lineage>
</organism>
<comment type="caution">
    <text evidence="2">The sequence shown here is derived from an EMBL/GenBank/DDBJ whole genome shotgun (WGS) entry which is preliminary data.</text>
</comment>
<evidence type="ECO:0000256" key="1">
    <source>
        <dbReference type="SAM" id="MobiDB-lite"/>
    </source>
</evidence>
<dbReference type="Proteomes" id="UP001586593">
    <property type="component" value="Unassembled WGS sequence"/>
</dbReference>
<gene>
    <name evidence="2" type="ORF">VTK73DRAFT_8391</name>
</gene>
<feature type="region of interest" description="Disordered" evidence="1">
    <location>
        <begin position="90"/>
        <end position="109"/>
    </location>
</feature>
<evidence type="ECO:0000313" key="3">
    <source>
        <dbReference type="Proteomes" id="UP001586593"/>
    </source>
</evidence>
<reference evidence="2 3" key="1">
    <citation type="journal article" date="2024" name="Commun. Biol.">
        <title>Comparative genomic analysis of thermophilic fungi reveals convergent evolutionary adaptations and gene losses.</title>
        <authorList>
            <person name="Steindorff A.S."/>
            <person name="Aguilar-Pontes M.V."/>
            <person name="Robinson A.J."/>
            <person name="Andreopoulos B."/>
            <person name="LaButti K."/>
            <person name="Kuo A."/>
            <person name="Mondo S."/>
            <person name="Riley R."/>
            <person name="Otillar R."/>
            <person name="Haridas S."/>
            <person name="Lipzen A."/>
            <person name="Grimwood J."/>
            <person name="Schmutz J."/>
            <person name="Clum A."/>
            <person name="Reid I.D."/>
            <person name="Moisan M.C."/>
            <person name="Butler G."/>
            <person name="Nguyen T.T.M."/>
            <person name="Dewar K."/>
            <person name="Conant G."/>
            <person name="Drula E."/>
            <person name="Henrissat B."/>
            <person name="Hansel C."/>
            <person name="Singer S."/>
            <person name="Hutchinson M.I."/>
            <person name="de Vries R.P."/>
            <person name="Natvig D.O."/>
            <person name="Powell A.J."/>
            <person name="Tsang A."/>
            <person name="Grigoriev I.V."/>
        </authorList>
    </citation>
    <scope>NUCLEOTIDE SEQUENCE [LARGE SCALE GENOMIC DNA]</scope>
    <source>
        <strain evidence="2 3">ATCC 24622</strain>
    </source>
</reference>
<name>A0ABR3W921_9PEZI</name>
<protein>
    <submittedName>
        <fullName evidence="2">Uncharacterized protein</fullName>
    </submittedName>
</protein>
<proteinExistence type="predicted"/>
<keyword evidence="3" id="KW-1185">Reference proteome</keyword>
<dbReference type="EMBL" id="JAZHXJ010000599">
    <property type="protein sequence ID" value="KAL1856346.1"/>
    <property type="molecule type" value="Genomic_DNA"/>
</dbReference>
<sequence>MPANSSVSWMYRSHEKKTCPASLLSPLRIGTKQLLNEIKKADCIGKEHVLRISLSQGRLPYTRPGLMEWDATSPHRYLELVAARPARNSLARQGEGGQPTLPKPTALDSPVDLDRAVHGGERFANVTMYDGRLGSSWRFCSTFQVGTLATERMSRR</sequence>